<evidence type="ECO:0000259" key="1">
    <source>
        <dbReference type="Pfam" id="PF08450"/>
    </source>
</evidence>
<protein>
    <recommendedName>
        <fullName evidence="1">SMP-30/Gluconolactonase/LRE-like region domain-containing protein</fullName>
    </recommendedName>
</protein>
<organism evidence="2 3">
    <name type="scientific">Zasmidium cellare ATCC 36951</name>
    <dbReference type="NCBI Taxonomy" id="1080233"/>
    <lineage>
        <taxon>Eukaryota</taxon>
        <taxon>Fungi</taxon>
        <taxon>Dikarya</taxon>
        <taxon>Ascomycota</taxon>
        <taxon>Pezizomycotina</taxon>
        <taxon>Dothideomycetes</taxon>
        <taxon>Dothideomycetidae</taxon>
        <taxon>Mycosphaerellales</taxon>
        <taxon>Mycosphaerellaceae</taxon>
        <taxon>Zasmidium</taxon>
    </lineage>
</organism>
<dbReference type="EMBL" id="ML993655">
    <property type="protein sequence ID" value="KAF2158580.1"/>
    <property type="molecule type" value="Genomic_DNA"/>
</dbReference>
<dbReference type="Pfam" id="PF08450">
    <property type="entry name" value="SGL"/>
    <property type="match status" value="1"/>
</dbReference>
<accession>A0A6A6BXB0</accession>
<dbReference type="InterPro" id="IPR052988">
    <property type="entry name" value="Oryzine_lactonohydrolase"/>
</dbReference>
<dbReference type="RefSeq" id="XP_033659469.1">
    <property type="nucleotide sequence ID" value="XM_033819231.1"/>
</dbReference>
<dbReference type="GeneID" id="54572503"/>
<dbReference type="PANTHER" id="PTHR47064">
    <property type="entry name" value="PUTATIVE (AFU_ORTHOLOGUE AFUA_1G08990)-RELATED"/>
    <property type="match status" value="1"/>
</dbReference>
<dbReference type="OrthoDB" id="3642890at2759"/>
<gene>
    <name evidence="2" type="ORF">M409DRAFT_71562</name>
</gene>
<evidence type="ECO:0000313" key="3">
    <source>
        <dbReference type="Proteomes" id="UP000799537"/>
    </source>
</evidence>
<dbReference type="PANTHER" id="PTHR47064:SF2">
    <property type="entry name" value="SMP-30_GLUCONOLACTONASE_LRE-LIKE REGION DOMAIN-CONTAINING PROTEIN-RELATED"/>
    <property type="match status" value="1"/>
</dbReference>
<keyword evidence="3" id="KW-1185">Reference proteome</keyword>
<dbReference type="SUPFAM" id="SSF63829">
    <property type="entry name" value="Calcium-dependent phosphotriesterase"/>
    <property type="match status" value="1"/>
</dbReference>
<proteinExistence type="predicted"/>
<dbReference type="AlphaFoldDB" id="A0A6A6BXB0"/>
<evidence type="ECO:0000313" key="2">
    <source>
        <dbReference type="EMBL" id="KAF2158580.1"/>
    </source>
</evidence>
<name>A0A6A6BXB0_ZASCE</name>
<feature type="domain" description="SMP-30/Gluconolactonase/LRE-like region" evidence="1">
    <location>
        <begin position="153"/>
        <end position="373"/>
    </location>
</feature>
<sequence>MELSLNSTIASNPYLSTLPSAFTSNASGSTWGYYSTRHTAAIPAVFNRTLFLPPWQANTSNQALHQANEYFDGTNFVAFDPGFFDFIGPEAKVEQVWSTNLSYNHEASCFITERNALFFTSWGFDHSYQYLLDGSTHQLHNITTSPPIMNAHGCVYFNGSLHVATDGGAGTYASIYRVDPHTLKAETLINNFYQQPFIGFNDLEIDPSGNIWVTDSMSTWSNYLTTFAPQTGPAVYFINTTTMTPKWVFEVEGGVDANTNGIAFAADGTLYIDTTSISSGRPKGKFPLRSRAIWALDTNGGKPQLGNRRLFYNPISYFCDGVRVSRNGYVFCTTGDGVDVVEPESGYALGRIRISGKGNVAVNIAFEDHTLWIVGKGGVWKVTGINEQLKRTW</sequence>
<dbReference type="InterPro" id="IPR013658">
    <property type="entry name" value="SGL"/>
</dbReference>
<dbReference type="InterPro" id="IPR011042">
    <property type="entry name" value="6-blade_b-propeller_TolB-like"/>
</dbReference>
<reference evidence="2" key="1">
    <citation type="journal article" date="2020" name="Stud. Mycol.">
        <title>101 Dothideomycetes genomes: a test case for predicting lifestyles and emergence of pathogens.</title>
        <authorList>
            <person name="Haridas S."/>
            <person name="Albert R."/>
            <person name="Binder M."/>
            <person name="Bloem J."/>
            <person name="Labutti K."/>
            <person name="Salamov A."/>
            <person name="Andreopoulos B."/>
            <person name="Baker S."/>
            <person name="Barry K."/>
            <person name="Bills G."/>
            <person name="Bluhm B."/>
            <person name="Cannon C."/>
            <person name="Castanera R."/>
            <person name="Culley D."/>
            <person name="Daum C."/>
            <person name="Ezra D."/>
            <person name="Gonzalez J."/>
            <person name="Henrissat B."/>
            <person name="Kuo A."/>
            <person name="Liang C."/>
            <person name="Lipzen A."/>
            <person name="Lutzoni F."/>
            <person name="Magnuson J."/>
            <person name="Mondo S."/>
            <person name="Nolan M."/>
            <person name="Ohm R."/>
            <person name="Pangilinan J."/>
            <person name="Park H.-J."/>
            <person name="Ramirez L."/>
            <person name="Alfaro M."/>
            <person name="Sun H."/>
            <person name="Tritt A."/>
            <person name="Yoshinaga Y."/>
            <person name="Zwiers L.-H."/>
            <person name="Turgeon B."/>
            <person name="Goodwin S."/>
            <person name="Spatafora J."/>
            <person name="Crous P."/>
            <person name="Grigoriev I."/>
        </authorList>
    </citation>
    <scope>NUCLEOTIDE SEQUENCE</scope>
    <source>
        <strain evidence="2">ATCC 36951</strain>
    </source>
</reference>
<dbReference type="Gene3D" id="2.120.10.30">
    <property type="entry name" value="TolB, C-terminal domain"/>
    <property type="match status" value="1"/>
</dbReference>
<dbReference type="Proteomes" id="UP000799537">
    <property type="component" value="Unassembled WGS sequence"/>
</dbReference>